<dbReference type="Proteomes" id="UP000288805">
    <property type="component" value="Unassembled WGS sequence"/>
</dbReference>
<gene>
    <name evidence="1" type="ORF">CK203_005831</name>
</gene>
<comment type="caution">
    <text evidence="1">The sequence shown here is derived from an EMBL/GenBank/DDBJ whole genome shotgun (WGS) entry which is preliminary data.</text>
</comment>
<reference evidence="1 2" key="1">
    <citation type="journal article" date="2018" name="PLoS Genet.">
        <title>Population sequencing reveals clonal diversity and ancestral inbreeding in the grapevine cultivar Chardonnay.</title>
        <authorList>
            <person name="Roach M.J."/>
            <person name="Johnson D.L."/>
            <person name="Bohlmann J."/>
            <person name="van Vuuren H.J."/>
            <person name="Jones S.J."/>
            <person name="Pretorius I.S."/>
            <person name="Schmidt S.A."/>
            <person name="Borneman A.R."/>
        </authorList>
    </citation>
    <scope>NUCLEOTIDE SEQUENCE [LARGE SCALE GENOMIC DNA]</scope>
    <source>
        <strain evidence="2">cv. Chardonnay</strain>
        <tissue evidence="1">Leaf</tissue>
    </source>
</reference>
<evidence type="ECO:0000313" key="1">
    <source>
        <dbReference type="EMBL" id="RVX16091.1"/>
    </source>
</evidence>
<sequence>MWVHLCTFRVALVIVVSGYPLHSLILVSIFVPNLDSPSWTRVRGRLTRALDQPDQRLDQRDMDSQMELSIGMILMEHRWPVYRSSSRCHRLRGLRETSYLITLAPSLTDYYSSCTKADMTFLPTRYALETSFPKGHGGWLVNSVPFELTLTASLATTRQGLLVSFILWPDDDDSDRRDIQIVTRSGRVVQSSHLVARPFDGVVSHKEIRIETTTTPKGLIHMMTANRATCIVFSNDDLPLEGSDHTRPLYITVGCLGHRVPSILLDNGSALNVCPLATAIALVIHI</sequence>
<protein>
    <submittedName>
        <fullName evidence="1">Uncharacterized protein</fullName>
    </submittedName>
</protein>
<dbReference type="EMBL" id="QGNW01000017">
    <property type="protein sequence ID" value="RVX16091.1"/>
    <property type="molecule type" value="Genomic_DNA"/>
</dbReference>
<organism evidence="1 2">
    <name type="scientific">Vitis vinifera</name>
    <name type="common">Grape</name>
    <dbReference type="NCBI Taxonomy" id="29760"/>
    <lineage>
        <taxon>Eukaryota</taxon>
        <taxon>Viridiplantae</taxon>
        <taxon>Streptophyta</taxon>
        <taxon>Embryophyta</taxon>
        <taxon>Tracheophyta</taxon>
        <taxon>Spermatophyta</taxon>
        <taxon>Magnoliopsida</taxon>
        <taxon>eudicotyledons</taxon>
        <taxon>Gunneridae</taxon>
        <taxon>Pentapetalae</taxon>
        <taxon>rosids</taxon>
        <taxon>Vitales</taxon>
        <taxon>Vitaceae</taxon>
        <taxon>Viteae</taxon>
        <taxon>Vitis</taxon>
    </lineage>
</organism>
<name>A0A438K4G7_VITVI</name>
<evidence type="ECO:0000313" key="2">
    <source>
        <dbReference type="Proteomes" id="UP000288805"/>
    </source>
</evidence>
<accession>A0A438K4G7</accession>
<dbReference type="AlphaFoldDB" id="A0A438K4G7"/>
<proteinExistence type="predicted"/>